<dbReference type="SFLD" id="SFLDG01129">
    <property type="entry name" value="C1.5:_HAD__Beta-PGM__Phosphata"/>
    <property type="match status" value="1"/>
</dbReference>
<name>A0A497XKH8_9PROT</name>
<dbReference type="Gene3D" id="3.40.50.1000">
    <property type="entry name" value="HAD superfamily/HAD-like"/>
    <property type="match status" value="1"/>
</dbReference>
<comment type="caution">
    <text evidence="1">The sequence shown here is derived from an EMBL/GenBank/DDBJ whole genome shotgun (WGS) entry which is preliminary data.</text>
</comment>
<accession>A0A497XKH8</accession>
<dbReference type="Proteomes" id="UP000268908">
    <property type="component" value="Unassembled WGS sequence"/>
</dbReference>
<dbReference type="PANTHER" id="PTHR12725">
    <property type="entry name" value="HALOACID DEHALOGENASE-LIKE HYDROLASE"/>
    <property type="match status" value="1"/>
</dbReference>
<dbReference type="SFLD" id="SFLDG01132">
    <property type="entry name" value="C1.5.3:_5'-Nucleotidase_Like"/>
    <property type="match status" value="1"/>
</dbReference>
<dbReference type="AlphaFoldDB" id="A0A497XKH8"/>
<dbReference type="EMBL" id="RCCI01000004">
    <property type="protein sequence ID" value="RLJ67786.1"/>
    <property type="molecule type" value="Genomic_DNA"/>
</dbReference>
<dbReference type="NCBIfam" id="TIGR01509">
    <property type="entry name" value="HAD-SF-IA-v3"/>
    <property type="match status" value="1"/>
</dbReference>
<dbReference type="InterPro" id="IPR006439">
    <property type="entry name" value="HAD-SF_hydro_IA"/>
</dbReference>
<keyword evidence="1" id="KW-0378">Hydrolase</keyword>
<protein>
    <submittedName>
        <fullName evidence="1">Putative hydrolase of the HAD superfamily</fullName>
    </submittedName>
</protein>
<sequence>MTAAARVWLFDLDNTLHDASPHIFPHIHRSMREYIERLLGVDAAEAARIRERYWTRYGTTLAGLMRHHGVDPHHFLAETHRFEDLPRMVVFDRALGTMLARLPGRKFVFSNAPTRYATAVLDIMGMRHRFDGVWTIERLRFEQKPSLAGFRRLLSRERLRPAQCVMVEDSAANLKSARRLGMKTVLIAREPRVPAWVDLRLQSVLDLPRHLGKL</sequence>
<keyword evidence="2" id="KW-1185">Reference proteome</keyword>
<gene>
    <name evidence="1" type="ORF">DFR35_0336</name>
</gene>
<dbReference type="InterPro" id="IPR010237">
    <property type="entry name" value="Pyr-5-nucltdase"/>
</dbReference>
<dbReference type="InterPro" id="IPR023214">
    <property type="entry name" value="HAD_sf"/>
</dbReference>
<dbReference type="GO" id="GO:0016787">
    <property type="term" value="F:hydrolase activity"/>
    <property type="evidence" value="ECO:0007669"/>
    <property type="project" value="UniProtKB-KW"/>
</dbReference>
<dbReference type="PANTHER" id="PTHR12725:SF117">
    <property type="entry name" value="HALOACID DEHALOGENASE-LIKE HYDROLASE"/>
    <property type="match status" value="1"/>
</dbReference>
<evidence type="ECO:0000313" key="2">
    <source>
        <dbReference type="Proteomes" id="UP000268908"/>
    </source>
</evidence>
<evidence type="ECO:0000313" key="1">
    <source>
        <dbReference type="EMBL" id="RLJ67786.1"/>
    </source>
</evidence>
<dbReference type="SUPFAM" id="SSF56784">
    <property type="entry name" value="HAD-like"/>
    <property type="match status" value="1"/>
</dbReference>
<dbReference type="Gene3D" id="1.10.150.450">
    <property type="match status" value="1"/>
</dbReference>
<dbReference type="NCBIfam" id="TIGR01993">
    <property type="entry name" value="Pyr-5-nucltdase"/>
    <property type="match status" value="1"/>
</dbReference>
<proteinExistence type="predicted"/>
<dbReference type="SFLD" id="SFLDS00003">
    <property type="entry name" value="Haloacid_Dehalogenase"/>
    <property type="match status" value="1"/>
</dbReference>
<dbReference type="InterPro" id="IPR036412">
    <property type="entry name" value="HAD-like_sf"/>
</dbReference>
<dbReference type="RefSeq" id="WP_207855639.1">
    <property type="nucleotide sequence ID" value="NZ_BHVV01000001.1"/>
</dbReference>
<reference evidence="1 2" key="1">
    <citation type="submission" date="2018-10" db="EMBL/GenBank/DDBJ databases">
        <title>Genomic Encyclopedia of Type Strains, Phase IV (KMG-IV): sequencing the most valuable type-strain genomes for metagenomic binning, comparative biology and taxonomic classification.</title>
        <authorList>
            <person name="Goeker M."/>
        </authorList>
    </citation>
    <scope>NUCLEOTIDE SEQUENCE [LARGE SCALE GENOMIC DNA]</scope>
    <source>
        <strain evidence="1 2">DSM 26916</strain>
    </source>
</reference>
<organism evidence="1 2">
    <name type="scientific">Sulfurisoma sediminicola</name>
    <dbReference type="NCBI Taxonomy" id="1381557"/>
    <lineage>
        <taxon>Bacteria</taxon>
        <taxon>Pseudomonadati</taxon>
        <taxon>Pseudomonadota</taxon>
        <taxon>Betaproteobacteria</taxon>
        <taxon>Nitrosomonadales</taxon>
        <taxon>Sterolibacteriaceae</taxon>
        <taxon>Sulfurisoma</taxon>
    </lineage>
</organism>
<dbReference type="Pfam" id="PF00702">
    <property type="entry name" value="Hydrolase"/>
    <property type="match status" value="1"/>
</dbReference>